<gene>
    <name evidence="1" type="ORF">LPJ66_004754</name>
</gene>
<dbReference type="EMBL" id="JANBPG010000600">
    <property type="protein sequence ID" value="KAJ1895159.1"/>
    <property type="molecule type" value="Genomic_DNA"/>
</dbReference>
<evidence type="ECO:0000313" key="1">
    <source>
        <dbReference type="EMBL" id="KAJ1895159.1"/>
    </source>
</evidence>
<name>A0ACC1IKS9_9FUNG</name>
<sequence length="231" mass="25661">MSNGISSRLQQFQHHTDNEHQDALAQLALGHPAPGFGRQASYARIPARKGLAADLINKFNRLSKTTPEQQATLVKGFFSPQPSSGKSARYFEFNANSGAAKMAQQLGHSPRQIQEQKQKQTQNQNQMLQQQHNEQLLALGDNLHMKPKPNPEPEPVPEPDVGAMDIQTDGMFPPEDGPGSGLHPRTEPPLESHIGIARESLFLSDSQLDRALFEIHEFSRNMNILLDSDDM</sequence>
<evidence type="ECO:0000313" key="2">
    <source>
        <dbReference type="Proteomes" id="UP001150581"/>
    </source>
</evidence>
<accession>A0ACC1IKS9</accession>
<proteinExistence type="predicted"/>
<protein>
    <submittedName>
        <fullName evidence="1">Uncharacterized protein</fullName>
    </submittedName>
</protein>
<dbReference type="Proteomes" id="UP001150581">
    <property type="component" value="Unassembled WGS sequence"/>
</dbReference>
<keyword evidence="2" id="KW-1185">Reference proteome</keyword>
<organism evidence="1 2">
    <name type="scientific">Kickxella alabastrina</name>
    <dbReference type="NCBI Taxonomy" id="61397"/>
    <lineage>
        <taxon>Eukaryota</taxon>
        <taxon>Fungi</taxon>
        <taxon>Fungi incertae sedis</taxon>
        <taxon>Zoopagomycota</taxon>
        <taxon>Kickxellomycotina</taxon>
        <taxon>Kickxellomycetes</taxon>
        <taxon>Kickxellales</taxon>
        <taxon>Kickxellaceae</taxon>
        <taxon>Kickxella</taxon>
    </lineage>
</organism>
<reference evidence="1" key="1">
    <citation type="submission" date="2022-07" db="EMBL/GenBank/DDBJ databases">
        <title>Phylogenomic reconstructions and comparative analyses of Kickxellomycotina fungi.</title>
        <authorList>
            <person name="Reynolds N.K."/>
            <person name="Stajich J.E."/>
            <person name="Barry K."/>
            <person name="Grigoriev I.V."/>
            <person name="Crous P."/>
            <person name="Smith M.E."/>
        </authorList>
    </citation>
    <scope>NUCLEOTIDE SEQUENCE</scope>
    <source>
        <strain evidence="1">Benny 63K</strain>
    </source>
</reference>
<comment type="caution">
    <text evidence="1">The sequence shown here is derived from an EMBL/GenBank/DDBJ whole genome shotgun (WGS) entry which is preliminary data.</text>
</comment>